<evidence type="ECO:0000313" key="2">
    <source>
        <dbReference type="EMBL" id="MDT0607538.1"/>
    </source>
</evidence>
<gene>
    <name evidence="2" type="ORF">RM706_10875</name>
</gene>
<proteinExistence type="predicted"/>
<name>A0ABU3ABJ5_9FLAO</name>
<reference evidence="2 3" key="1">
    <citation type="submission" date="2023-09" db="EMBL/GenBank/DDBJ databases">
        <authorList>
            <person name="Rey-Velasco X."/>
        </authorList>
    </citation>
    <scope>NUCLEOTIDE SEQUENCE [LARGE SCALE GENOMIC DNA]</scope>
    <source>
        <strain evidence="2 3">F388</strain>
    </source>
</reference>
<feature type="domain" description="ILEI/PANDER" evidence="1">
    <location>
        <begin position="58"/>
        <end position="145"/>
    </location>
</feature>
<dbReference type="InterPro" id="IPR039477">
    <property type="entry name" value="ILEI/PANDER_dom"/>
</dbReference>
<keyword evidence="3" id="KW-1185">Reference proteome</keyword>
<dbReference type="InterPro" id="IPR017946">
    <property type="entry name" value="PLC-like_Pdiesterase_TIM-brl"/>
</dbReference>
<dbReference type="EMBL" id="JAVRHR010000002">
    <property type="protein sequence ID" value="MDT0607538.1"/>
    <property type="molecule type" value="Genomic_DNA"/>
</dbReference>
<sequence>MLLSKTFVPVFLSITLFISFFQETIAQKETLIINSNGFNAKKRSSFNIGGIEEKVERGLTLIHFNSSKKHEFKGFDTYGSEEALDELVTHIQKMLAQKTTFAILAHDSAVKGSLSKSKELIQMGLVQLSSLKSRQAYVMYAINGQLKEVVDDLSVEESISIPDNISDNQIYFPRITYEFEPSNDRYIAHAAGEVNGIKSTNSKEALDENYKKGFRLFELDIIKTSDGKLVAAHDWKMWSRFTDYGGSLPPSHSEFMKHKIYGDYTTLDMTGINQWFATHPDAILITDKLNDPVAFAEAFVDKSRLIMELFSMMSMDEASREGINIMISQDPLFALKGDKMNYLKVNNIKYAAVSRRIIRNQTKLLLELKKNDIKVYVYNVNFDPGKDEKYVQENEIGLVYGMYADKWVFD</sequence>
<dbReference type="Proteomes" id="UP001255246">
    <property type="component" value="Unassembled WGS sequence"/>
</dbReference>
<protein>
    <recommendedName>
        <fullName evidence="1">ILEI/PANDER domain-containing protein</fullName>
    </recommendedName>
</protein>
<organism evidence="2 3">
    <name type="scientific">Croceitalea rosinachiae</name>
    <dbReference type="NCBI Taxonomy" id="3075596"/>
    <lineage>
        <taxon>Bacteria</taxon>
        <taxon>Pseudomonadati</taxon>
        <taxon>Bacteroidota</taxon>
        <taxon>Flavobacteriia</taxon>
        <taxon>Flavobacteriales</taxon>
        <taxon>Flavobacteriaceae</taxon>
        <taxon>Croceitalea</taxon>
    </lineage>
</organism>
<evidence type="ECO:0000313" key="3">
    <source>
        <dbReference type="Proteomes" id="UP001255246"/>
    </source>
</evidence>
<accession>A0ABU3ABJ5</accession>
<dbReference type="Gene3D" id="3.20.20.190">
    <property type="entry name" value="Phosphatidylinositol (PI) phosphodiesterase"/>
    <property type="match status" value="1"/>
</dbReference>
<dbReference type="RefSeq" id="WP_311351342.1">
    <property type="nucleotide sequence ID" value="NZ_JAVRHR010000002.1"/>
</dbReference>
<dbReference type="SUPFAM" id="SSF51695">
    <property type="entry name" value="PLC-like phosphodiesterases"/>
    <property type="match status" value="1"/>
</dbReference>
<dbReference type="Pfam" id="PF15711">
    <property type="entry name" value="ILEI"/>
    <property type="match status" value="1"/>
</dbReference>
<evidence type="ECO:0000259" key="1">
    <source>
        <dbReference type="Pfam" id="PF15711"/>
    </source>
</evidence>
<comment type="caution">
    <text evidence="2">The sequence shown here is derived from an EMBL/GenBank/DDBJ whole genome shotgun (WGS) entry which is preliminary data.</text>
</comment>